<accession>A0A1V0BI47</accession>
<evidence type="ECO:0000313" key="3">
    <source>
        <dbReference type="Proteomes" id="UP000242792"/>
    </source>
</evidence>
<dbReference type="GeneID" id="83040897"/>
<dbReference type="Gene3D" id="2.60.40.3940">
    <property type="match status" value="1"/>
</dbReference>
<dbReference type="AlphaFoldDB" id="A0A1V0BI47"/>
<organism evidence="2 3">
    <name type="scientific">Comamonas kerstersii</name>
    <dbReference type="NCBI Taxonomy" id="225992"/>
    <lineage>
        <taxon>Bacteria</taxon>
        <taxon>Pseudomonadati</taxon>
        <taxon>Pseudomonadota</taxon>
        <taxon>Betaproteobacteria</taxon>
        <taxon>Burkholderiales</taxon>
        <taxon>Comamonadaceae</taxon>
        <taxon>Comamonas</taxon>
    </lineage>
</organism>
<dbReference type="RefSeq" id="WP_080025315.1">
    <property type="nucleotide sequence ID" value="NZ_CP020121.1"/>
</dbReference>
<gene>
    <name evidence="2" type="ORF">B5M06_16450</name>
</gene>
<dbReference type="EMBL" id="CP020121">
    <property type="protein sequence ID" value="AQZ99597.1"/>
    <property type="molecule type" value="Genomic_DNA"/>
</dbReference>
<feature type="domain" description="Phage tail fibre protein N-terminal" evidence="1">
    <location>
        <begin position="1"/>
        <end position="152"/>
    </location>
</feature>
<dbReference type="InterPro" id="IPR051934">
    <property type="entry name" value="Phage_Tail_Fiber_Structural"/>
</dbReference>
<reference evidence="2 3" key="1">
    <citation type="submission" date="2017-03" db="EMBL/GenBank/DDBJ databases">
        <title>Rapid Whole Genome Sequencing of Comamonas kerstersii Causing Continuous ambulatory Peritoneal Dialysis-Associated Peritonitis.</title>
        <authorList>
            <person name="Zheng B."/>
        </authorList>
    </citation>
    <scope>NUCLEOTIDE SEQUENCE [LARGE SCALE GENOMIC DNA]</scope>
    <source>
        <strain evidence="2 3">8943</strain>
    </source>
</reference>
<dbReference type="PANTHER" id="PTHR35191:SF1">
    <property type="entry name" value="PROPHAGE SIDE TAIL FIBER PROTEIN HOMOLOG STFQ-RELATED"/>
    <property type="match status" value="1"/>
</dbReference>
<dbReference type="KEGG" id="cke:B5M06_16450"/>
<dbReference type="Proteomes" id="UP000242792">
    <property type="component" value="Chromosome"/>
</dbReference>
<sequence>MSQKYFTTLTNLGAALHANAHMQQTAVPWTHLVLGDGNGVEPVPSPTQTGVIHEVDRLAISSIEPDPDNPSWIVVEAVIPSDRGGYVVRETAIMGGEDGNQCIAVGNYPATTKPMLAEGAGSELIIRIVVEIAHTATVTLKIDPAIVIASRDWVQRLEATEEQAKQGTAVGRWMSPLRVAQLLREQVAQATETLRGVLRIGTQNEVNAGSLDNVAVTPKKLAARTATESRTGLVELATTAEATAGTDTSRAVTPAGVKAAINGGNAATATTLATARTINGTSFNGSANITTANWGTARTLTIGATGKSVNGSANVAWTIAEILPTGTSGQVLKHNGTTWVAGTDNNTTYSTMSASEANTGTATAARVITAAVLKGAIDTFVPAASSATSGKVALATNAEAQAGTDASKAVTPAALAARTATESRTGLVELATTAEAAAGTDTSRAVTPAGVKAAINGGNAATATTLATARTINGTSFNGSANITTANWGTARTMTIGATGKSVNGSANVAWTIAEILPTGTSGQVLKHNGTTWVAGTDNNTTYSTMSASEANTGTATAARVITAAVLKGAVDTFVPAASSSAKGKVTLATNAEAQAGTDASKAVTPAALAARTATESRTGLLEIATQAEVNAGTDDARAVTPKKLRAGFTIVKSGGLFGIAFPSWLGGFIINAGKTDVPANDSPVTVSLPIAYATQHTAAVACVNYGVVIPNGMIGAIASSNSLTAVTVMADASHQALSFTTVSWISIGY</sequence>
<protein>
    <recommendedName>
        <fullName evidence="1">Phage tail fibre protein N-terminal domain-containing protein</fullName>
    </recommendedName>
</protein>
<dbReference type="Pfam" id="PF12571">
    <property type="entry name" value="Phage_tail_fib"/>
    <property type="match status" value="1"/>
</dbReference>
<proteinExistence type="predicted"/>
<name>A0A1V0BI47_9BURK</name>
<evidence type="ECO:0000313" key="2">
    <source>
        <dbReference type="EMBL" id="AQZ99597.1"/>
    </source>
</evidence>
<dbReference type="InterPro" id="IPR022225">
    <property type="entry name" value="Phage_tail_fibre_N"/>
</dbReference>
<evidence type="ECO:0000259" key="1">
    <source>
        <dbReference type="Pfam" id="PF12571"/>
    </source>
</evidence>
<dbReference type="PANTHER" id="PTHR35191">
    <property type="entry name" value="PROPHAGE SIDE TAIL FIBER PROTEIN HOMOLOG STFQ-RELATED"/>
    <property type="match status" value="1"/>
</dbReference>